<organism evidence="7 8">
    <name type="scientific">Streptomyces longisporus</name>
    <dbReference type="NCBI Taxonomy" id="1948"/>
    <lineage>
        <taxon>Bacteria</taxon>
        <taxon>Bacillati</taxon>
        <taxon>Actinomycetota</taxon>
        <taxon>Actinomycetes</taxon>
        <taxon>Kitasatosporales</taxon>
        <taxon>Streptomycetaceae</taxon>
        <taxon>Streptomyces</taxon>
    </lineage>
</organism>
<evidence type="ECO:0000313" key="7">
    <source>
        <dbReference type="EMBL" id="GAA2523940.1"/>
    </source>
</evidence>
<dbReference type="SUPFAM" id="SSF88659">
    <property type="entry name" value="Sigma3 and sigma4 domains of RNA polymerase sigma factors"/>
    <property type="match status" value="1"/>
</dbReference>
<dbReference type="Pfam" id="PF08281">
    <property type="entry name" value="Sigma70_r4_2"/>
    <property type="match status" value="1"/>
</dbReference>
<dbReference type="PANTHER" id="PTHR43133">
    <property type="entry name" value="RNA POLYMERASE ECF-TYPE SIGMA FACTO"/>
    <property type="match status" value="1"/>
</dbReference>
<keyword evidence="2" id="KW-0805">Transcription regulation</keyword>
<keyword evidence="3" id="KW-0731">Sigma factor</keyword>
<dbReference type="Pfam" id="PF04542">
    <property type="entry name" value="Sigma70_r2"/>
    <property type="match status" value="1"/>
</dbReference>
<dbReference type="InterPro" id="IPR036388">
    <property type="entry name" value="WH-like_DNA-bd_sf"/>
</dbReference>
<gene>
    <name evidence="7" type="ORF">GCM10010276_88930</name>
</gene>
<accession>A0ABP6AUJ3</accession>
<evidence type="ECO:0000313" key="8">
    <source>
        <dbReference type="Proteomes" id="UP001501777"/>
    </source>
</evidence>
<dbReference type="Gene3D" id="1.10.10.10">
    <property type="entry name" value="Winged helix-like DNA-binding domain superfamily/Winged helix DNA-binding domain"/>
    <property type="match status" value="1"/>
</dbReference>
<dbReference type="InterPro" id="IPR039425">
    <property type="entry name" value="RNA_pol_sigma-70-like"/>
</dbReference>
<name>A0ABP6AUJ3_STRLO</name>
<dbReference type="InterPro" id="IPR013249">
    <property type="entry name" value="RNA_pol_sigma70_r4_t2"/>
</dbReference>
<dbReference type="CDD" id="cd06171">
    <property type="entry name" value="Sigma70_r4"/>
    <property type="match status" value="1"/>
</dbReference>
<comment type="caution">
    <text evidence="7">The sequence shown here is derived from an EMBL/GenBank/DDBJ whole genome shotgun (WGS) entry which is preliminary data.</text>
</comment>
<keyword evidence="8" id="KW-1185">Reference proteome</keyword>
<comment type="similarity">
    <text evidence="1">Belongs to the sigma-70 factor family. ECF subfamily.</text>
</comment>
<dbReference type="PANTHER" id="PTHR43133:SF25">
    <property type="entry name" value="RNA POLYMERASE SIGMA FACTOR RFAY-RELATED"/>
    <property type="match status" value="1"/>
</dbReference>
<evidence type="ECO:0000259" key="6">
    <source>
        <dbReference type="Pfam" id="PF08281"/>
    </source>
</evidence>
<reference evidence="8" key="1">
    <citation type="journal article" date="2019" name="Int. J. Syst. Evol. Microbiol.">
        <title>The Global Catalogue of Microorganisms (GCM) 10K type strain sequencing project: providing services to taxonomists for standard genome sequencing and annotation.</title>
        <authorList>
            <consortium name="The Broad Institute Genomics Platform"/>
            <consortium name="The Broad Institute Genome Sequencing Center for Infectious Disease"/>
            <person name="Wu L."/>
            <person name="Ma J."/>
        </authorList>
    </citation>
    <scope>NUCLEOTIDE SEQUENCE [LARGE SCALE GENOMIC DNA]</scope>
    <source>
        <strain evidence="8">JCM 4395</strain>
    </source>
</reference>
<evidence type="ECO:0000256" key="3">
    <source>
        <dbReference type="ARBA" id="ARBA00023082"/>
    </source>
</evidence>
<sequence length="201" mass="22903">MSESGPEETGGAVGAPRAVPIDQWDVPAQMSYWAFHQQRRTDYMHYAYLQLGSDADAEEAVDLTFDQVMDRWPRMLQMENLEGYAWTILKRRIIDMHRKRRRRPELMETAAFEAALAEHVEDPYDALTDAIALYTAVASLSERQRDAILLHYGMGFTAAEAADVMGNEEATVRSQLRTGRERLAHTLKLRCPETPDGKNRS</sequence>
<dbReference type="InterPro" id="IPR007627">
    <property type="entry name" value="RNA_pol_sigma70_r2"/>
</dbReference>
<evidence type="ECO:0000259" key="5">
    <source>
        <dbReference type="Pfam" id="PF04542"/>
    </source>
</evidence>
<dbReference type="SUPFAM" id="SSF88946">
    <property type="entry name" value="Sigma2 domain of RNA polymerase sigma factors"/>
    <property type="match status" value="1"/>
</dbReference>
<dbReference type="InterPro" id="IPR013324">
    <property type="entry name" value="RNA_pol_sigma_r3/r4-like"/>
</dbReference>
<proteinExistence type="inferred from homology"/>
<feature type="domain" description="RNA polymerase sigma factor 70 region 4 type 2" evidence="6">
    <location>
        <begin position="132"/>
        <end position="183"/>
    </location>
</feature>
<dbReference type="Gene3D" id="1.10.1740.10">
    <property type="match status" value="1"/>
</dbReference>
<evidence type="ECO:0000256" key="1">
    <source>
        <dbReference type="ARBA" id="ARBA00010641"/>
    </source>
</evidence>
<evidence type="ECO:0000256" key="2">
    <source>
        <dbReference type="ARBA" id="ARBA00023015"/>
    </source>
</evidence>
<feature type="domain" description="RNA polymerase sigma-70 region 2" evidence="5">
    <location>
        <begin position="41"/>
        <end position="103"/>
    </location>
</feature>
<dbReference type="InterPro" id="IPR014284">
    <property type="entry name" value="RNA_pol_sigma-70_dom"/>
</dbReference>
<evidence type="ECO:0000256" key="4">
    <source>
        <dbReference type="ARBA" id="ARBA00023163"/>
    </source>
</evidence>
<keyword evidence="4" id="KW-0804">Transcription</keyword>
<dbReference type="NCBIfam" id="TIGR02937">
    <property type="entry name" value="sigma70-ECF"/>
    <property type="match status" value="1"/>
</dbReference>
<protein>
    <submittedName>
        <fullName evidence="7">Uncharacterized protein</fullName>
    </submittedName>
</protein>
<dbReference type="EMBL" id="BAAASG010000040">
    <property type="protein sequence ID" value="GAA2523940.1"/>
    <property type="molecule type" value="Genomic_DNA"/>
</dbReference>
<dbReference type="RefSeq" id="WP_344407052.1">
    <property type="nucleotide sequence ID" value="NZ_BAAASG010000040.1"/>
</dbReference>
<dbReference type="InterPro" id="IPR013325">
    <property type="entry name" value="RNA_pol_sigma_r2"/>
</dbReference>
<dbReference type="Proteomes" id="UP001501777">
    <property type="component" value="Unassembled WGS sequence"/>
</dbReference>